<dbReference type="Proteomes" id="UP000626786">
    <property type="component" value="Unassembled WGS sequence"/>
</dbReference>
<evidence type="ECO:0000256" key="1">
    <source>
        <dbReference type="ARBA" id="ARBA00022603"/>
    </source>
</evidence>
<evidence type="ECO:0000259" key="7">
    <source>
        <dbReference type="Pfam" id="PF17827"/>
    </source>
</evidence>
<dbReference type="SUPFAM" id="SSF53335">
    <property type="entry name" value="S-adenosyl-L-methionine-dependent methyltransferases"/>
    <property type="match status" value="1"/>
</dbReference>
<evidence type="ECO:0000256" key="4">
    <source>
        <dbReference type="ARBA" id="ARBA00048391"/>
    </source>
</evidence>
<dbReference type="NCBIfam" id="TIGR03534">
    <property type="entry name" value="RF_mod_PrmC"/>
    <property type="match status" value="1"/>
</dbReference>
<evidence type="ECO:0000313" key="9">
    <source>
        <dbReference type="Proteomes" id="UP000626786"/>
    </source>
</evidence>
<reference evidence="8 9" key="1">
    <citation type="submission" date="2020-08" db="EMBL/GenBank/DDBJ databases">
        <title>A Genomic Blueprint of the Chicken Gut Microbiome.</title>
        <authorList>
            <person name="Gilroy R."/>
            <person name="Ravi A."/>
            <person name="Getino M."/>
            <person name="Pursley I."/>
            <person name="Horton D.L."/>
            <person name="Alikhan N.-F."/>
            <person name="Baker D."/>
            <person name="Gharbi K."/>
            <person name="Hall N."/>
            <person name="Watson M."/>
            <person name="Adriaenssens E.M."/>
            <person name="Foster-Nyarko E."/>
            <person name="Jarju S."/>
            <person name="Secka A."/>
            <person name="Antonio M."/>
            <person name="Oren A."/>
            <person name="Chaudhuri R."/>
            <person name="La Ragione R.M."/>
            <person name="Hildebrand F."/>
            <person name="Pallen M.J."/>
        </authorList>
    </citation>
    <scope>NUCLEOTIDE SEQUENCE [LARGE SCALE GENOMIC DNA]</scope>
    <source>
        <strain evidence="8 9">Sa2YVA2</strain>
    </source>
</reference>
<feature type="binding site" evidence="5">
    <location>
        <position position="153"/>
    </location>
    <ligand>
        <name>S-adenosyl-L-methionine</name>
        <dbReference type="ChEBI" id="CHEBI:59789"/>
    </ligand>
</feature>
<dbReference type="InterPro" id="IPR029063">
    <property type="entry name" value="SAM-dependent_MTases_sf"/>
</dbReference>
<dbReference type="GO" id="GO:0032259">
    <property type="term" value="P:methylation"/>
    <property type="evidence" value="ECO:0007669"/>
    <property type="project" value="UniProtKB-KW"/>
</dbReference>
<dbReference type="InterPro" id="IPR007848">
    <property type="entry name" value="Small_mtfrase_dom"/>
</dbReference>
<dbReference type="PROSITE" id="PS00092">
    <property type="entry name" value="N6_MTASE"/>
    <property type="match status" value="1"/>
</dbReference>
<dbReference type="Gene3D" id="1.10.8.10">
    <property type="entry name" value="DNA helicase RuvA subunit, C-terminal domain"/>
    <property type="match status" value="1"/>
</dbReference>
<evidence type="ECO:0000256" key="5">
    <source>
        <dbReference type="HAMAP-Rule" id="MF_02126"/>
    </source>
</evidence>
<organism evidence="8 9">
    <name type="scientific">Sporosarcina quadrami</name>
    <dbReference type="NCBI Taxonomy" id="2762234"/>
    <lineage>
        <taxon>Bacteria</taxon>
        <taxon>Bacillati</taxon>
        <taxon>Bacillota</taxon>
        <taxon>Bacilli</taxon>
        <taxon>Bacillales</taxon>
        <taxon>Caryophanaceae</taxon>
        <taxon>Sporosarcina</taxon>
    </lineage>
</organism>
<evidence type="ECO:0000256" key="3">
    <source>
        <dbReference type="ARBA" id="ARBA00022691"/>
    </source>
</evidence>
<dbReference type="InterPro" id="IPR002052">
    <property type="entry name" value="DNA_methylase_N6_adenine_CS"/>
</dbReference>
<accession>A0ABR8U9F0</accession>
<dbReference type="HAMAP" id="MF_02126">
    <property type="entry name" value="RF_methyltr_PrmC"/>
    <property type="match status" value="1"/>
</dbReference>
<dbReference type="Gene3D" id="3.40.50.150">
    <property type="entry name" value="Vaccinia Virus protein VP39"/>
    <property type="match status" value="1"/>
</dbReference>
<keyword evidence="1 5" id="KW-0489">Methyltransferase</keyword>
<feature type="binding site" evidence="5">
    <location>
        <begin position="130"/>
        <end position="134"/>
    </location>
    <ligand>
        <name>S-adenosyl-L-methionine</name>
        <dbReference type="ChEBI" id="CHEBI:59789"/>
    </ligand>
</feature>
<dbReference type="NCBIfam" id="TIGR00536">
    <property type="entry name" value="hemK_fam"/>
    <property type="match status" value="1"/>
</dbReference>
<comment type="catalytic activity">
    <reaction evidence="4 5">
        <text>L-glutaminyl-[peptide chain release factor] + S-adenosyl-L-methionine = N(5)-methyl-L-glutaminyl-[peptide chain release factor] + S-adenosyl-L-homocysteine + H(+)</text>
        <dbReference type="Rhea" id="RHEA:42896"/>
        <dbReference type="Rhea" id="RHEA-COMP:10271"/>
        <dbReference type="Rhea" id="RHEA-COMP:10272"/>
        <dbReference type="ChEBI" id="CHEBI:15378"/>
        <dbReference type="ChEBI" id="CHEBI:30011"/>
        <dbReference type="ChEBI" id="CHEBI:57856"/>
        <dbReference type="ChEBI" id="CHEBI:59789"/>
        <dbReference type="ChEBI" id="CHEBI:61891"/>
        <dbReference type="EC" id="2.1.1.297"/>
    </reaction>
</comment>
<comment type="similarity">
    <text evidence="5">Belongs to the protein N5-glutamine methyltransferase family. PrmC subfamily.</text>
</comment>
<dbReference type="InterPro" id="IPR019874">
    <property type="entry name" value="RF_methyltr_PrmC"/>
</dbReference>
<gene>
    <name evidence="5 8" type="primary">prmC</name>
    <name evidence="8" type="ORF">H9649_08665</name>
</gene>
<name>A0ABR8U9F0_9BACL</name>
<dbReference type="EC" id="2.1.1.297" evidence="5"/>
<evidence type="ECO:0000256" key="2">
    <source>
        <dbReference type="ARBA" id="ARBA00022679"/>
    </source>
</evidence>
<keyword evidence="2 5" id="KW-0808">Transferase</keyword>
<dbReference type="EMBL" id="JACSQN010000006">
    <property type="protein sequence ID" value="MBD7984650.1"/>
    <property type="molecule type" value="Genomic_DNA"/>
</dbReference>
<dbReference type="Pfam" id="PF17827">
    <property type="entry name" value="PrmC_N"/>
    <property type="match status" value="1"/>
</dbReference>
<evidence type="ECO:0000313" key="8">
    <source>
        <dbReference type="EMBL" id="MBD7984650.1"/>
    </source>
</evidence>
<dbReference type="InterPro" id="IPR050320">
    <property type="entry name" value="N5-glutamine_MTase"/>
</dbReference>
<dbReference type="CDD" id="cd02440">
    <property type="entry name" value="AdoMet_MTases"/>
    <property type="match status" value="1"/>
</dbReference>
<comment type="caution">
    <text evidence="5">Lacks conserved residue(s) required for the propagation of feature annotation.</text>
</comment>
<dbReference type="GO" id="GO:0102559">
    <property type="term" value="F:peptide chain release factor N(5)-glutamine methyltransferase activity"/>
    <property type="evidence" value="ECO:0007669"/>
    <property type="project" value="UniProtKB-EC"/>
</dbReference>
<keyword evidence="3 5" id="KW-0949">S-adenosyl-L-methionine</keyword>
<keyword evidence="9" id="KW-1185">Reference proteome</keyword>
<feature type="binding site" evidence="5">
    <location>
        <begin position="195"/>
        <end position="198"/>
    </location>
    <ligand>
        <name>substrate</name>
    </ligand>
</feature>
<dbReference type="PANTHER" id="PTHR18895">
    <property type="entry name" value="HEMK METHYLTRANSFERASE"/>
    <property type="match status" value="1"/>
</dbReference>
<protein>
    <recommendedName>
        <fullName evidence="5">Release factor glutamine methyltransferase</fullName>
        <shortName evidence="5">RF MTase</shortName>
        <ecNumber evidence="5">2.1.1.297</ecNumber>
    </recommendedName>
    <alternativeName>
        <fullName evidence="5">N5-glutamine methyltransferase PrmC</fullName>
    </alternativeName>
    <alternativeName>
        <fullName evidence="5">Protein-(glutamine-N5) MTase PrmC</fullName>
    </alternativeName>
    <alternativeName>
        <fullName evidence="5">Protein-glutamine N-methyltransferase PrmC</fullName>
    </alternativeName>
</protein>
<dbReference type="InterPro" id="IPR004556">
    <property type="entry name" value="HemK-like"/>
</dbReference>
<dbReference type="PANTHER" id="PTHR18895:SF74">
    <property type="entry name" value="MTRF1L RELEASE FACTOR GLUTAMINE METHYLTRANSFERASE"/>
    <property type="match status" value="1"/>
</dbReference>
<feature type="binding site" evidence="5">
    <location>
        <position position="195"/>
    </location>
    <ligand>
        <name>S-adenosyl-L-methionine</name>
        <dbReference type="ChEBI" id="CHEBI:59789"/>
    </ligand>
</feature>
<comment type="caution">
    <text evidence="8">The sequence shown here is derived from an EMBL/GenBank/DDBJ whole genome shotgun (WGS) entry which is preliminary data.</text>
</comment>
<sequence length="291" mass="32345">MNDATADEKSNEKIYEALNKAKSLLESKNLDTKAAHLLMEHVTQKSGASLLADLREPLTIDQQSAFWNKNEELLTGKPVQHIIGTEMFYGLSFEVNEHVLIPRPETEELVYGALERKSNLKKECRVADIGTGSGAIAIAIKKEWPEAVVVATDFSEMALETARRNAATNEVDIDFRQGDMTAPIAYEKWDVVLSNPPYIAARESAEMSRTVVDFEPHSALFAEDDGLFFYKRLATELPALMNRTGLIGLEIGYLQGVAVADLFKKAFPKASVSIIQDINGKDRMIFCEISE</sequence>
<dbReference type="InterPro" id="IPR040758">
    <property type="entry name" value="PrmC_N"/>
</dbReference>
<dbReference type="Pfam" id="PF05175">
    <property type="entry name" value="MTS"/>
    <property type="match status" value="1"/>
</dbReference>
<feature type="domain" description="Methyltransferase small" evidence="6">
    <location>
        <begin position="121"/>
        <end position="203"/>
    </location>
</feature>
<feature type="domain" description="Release factor glutamine methyltransferase N-terminal" evidence="7">
    <location>
        <begin position="16"/>
        <end position="84"/>
    </location>
</feature>
<comment type="function">
    <text evidence="5">Methylates the class 1 translation termination release factors RF1/PrfA and RF2/PrfB on the glutamine residue of the universally conserved GGQ motif.</text>
</comment>
<dbReference type="RefSeq" id="WP_191694338.1">
    <property type="nucleotide sequence ID" value="NZ_JACSQN010000006.1"/>
</dbReference>
<evidence type="ECO:0000259" key="6">
    <source>
        <dbReference type="Pfam" id="PF05175"/>
    </source>
</evidence>
<proteinExistence type="inferred from homology"/>